<dbReference type="SUPFAM" id="SSF52540">
    <property type="entry name" value="P-loop containing nucleoside triphosphate hydrolases"/>
    <property type="match status" value="1"/>
</dbReference>
<proteinExistence type="predicted"/>
<reference evidence="1 2" key="1">
    <citation type="submission" date="2017-05" db="EMBL/GenBank/DDBJ databases">
        <title>Comparative genomic and metabolic analysis of manganese-oxidizing mechanisms in Celeribater manganoxidans DY25T: its adaption to the environment of polymetallic nodule.</title>
        <authorList>
            <person name="Wang X."/>
        </authorList>
    </citation>
    <scope>NUCLEOTIDE SEQUENCE [LARGE SCALE GENOMIC DNA]</scope>
    <source>
        <strain evidence="1 2">DY25</strain>
    </source>
</reference>
<dbReference type="Proteomes" id="UP000219050">
    <property type="component" value="Chromosome"/>
</dbReference>
<sequence>MARLILHVGAHKTGTSYLQRILHLNRDLLGAHGVIYPDLGPNPAHHILTTPWIANPEIAPHWYGPGGPEGLWQRIIADLADRDATVILSAEPFSRMAPRAVDMVDLAARCRRFDDVTVAYVARNQVELAQSIWLQRAKTGGAPPVDRFVAHSLETGLASGIPLDHHAVYQHLRCGFAHRDIRLADYHQLRTGPGGLLGGFCQLTGLELPLDDLAPLPAEAANISPDPLATLLAMRLTHPDPPSAGMVAWVGRRLSQRYPKQRRCIFTQEEIASLVRKFNASNRAVEALSHSGDTAFSVTAAESGDWVTRDALTWEIWADLARGAYHAA</sequence>
<dbReference type="RefSeq" id="WP_097372378.1">
    <property type="nucleotide sequence ID" value="NZ_CP021404.1"/>
</dbReference>
<organism evidence="1 2">
    <name type="scientific">Pacificitalea manganoxidans</name>
    <dbReference type="NCBI Taxonomy" id="1411902"/>
    <lineage>
        <taxon>Bacteria</taxon>
        <taxon>Pseudomonadati</taxon>
        <taxon>Pseudomonadota</taxon>
        <taxon>Alphaproteobacteria</taxon>
        <taxon>Rhodobacterales</taxon>
        <taxon>Paracoccaceae</taxon>
        <taxon>Pacificitalea</taxon>
    </lineage>
</organism>
<evidence type="ECO:0000313" key="2">
    <source>
        <dbReference type="Proteomes" id="UP000219050"/>
    </source>
</evidence>
<dbReference type="AlphaFoldDB" id="A0A291LVK6"/>
<protein>
    <recommendedName>
        <fullName evidence="3">Sulfotransferase domain-containing protein</fullName>
    </recommendedName>
</protein>
<evidence type="ECO:0008006" key="3">
    <source>
        <dbReference type="Google" id="ProtNLM"/>
    </source>
</evidence>
<accession>A0A291LVK6</accession>
<dbReference type="EMBL" id="CP021404">
    <property type="protein sequence ID" value="ATI40722.1"/>
    <property type="molecule type" value="Genomic_DNA"/>
</dbReference>
<dbReference type="KEGG" id="cmag:CBW24_00970"/>
<dbReference type="OrthoDB" id="7540582at2"/>
<gene>
    <name evidence="1" type="ORF">CBW24_00970</name>
</gene>
<dbReference type="InterPro" id="IPR027417">
    <property type="entry name" value="P-loop_NTPase"/>
</dbReference>
<name>A0A291LVK6_9RHOB</name>
<dbReference type="Gene3D" id="3.40.50.300">
    <property type="entry name" value="P-loop containing nucleotide triphosphate hydrolases"/>
    <property type="match status" value="1"/>
</dbReference>
<evidence type="ECO:0000313" key="1">
    <source>
        <dbReference type="EMBL" id="ATI40722.1"/>
    </source>
</evidence>
<keyword evidence="2" id="KW-1185">Reference proteome</keyword>